<evidence type="ECO:0000313" key="1">
    <source>
        <dbReference type="EMBL" id="GJQ15670.1"/>
    </source>
</evidence>
<accession>A0A9C7UUQ2</accession>
<protein>
    <recommendedName>
        <fullName evidence="3">HEAT repeat domain-containing protein</fullName>
    </recommendedName>
</protein>
<dbReference type="SUPFAM" id="SSF48371">
    <property type="entry name" value="ARM repeat"/>
    <property type="match status" value="1"/>
</dbReference>
<reference evidence="1" key="2">
    <citation type="submission" date="2022-01" db="EMBL/GenBank/DDBJ databases">
        <authorList>
            <person name="Hirooka S."/>
            <person name="Miyagishima S.Y."/>
        </authorList>
    </citation>
    <scope>NUCLEOTIDE SEQUENCE</scope>
    <source>
        <strain evidence="1">NBRC 102759</strain>
    </source>
</reference>
<dbReference type="PANTHER" id="PTHR12697">
    <property type="entry name" value="PBS LYASE HEAT-LIKE PROTEIN"/>
    <property type="match status" value="1"/>
</dbReference>
<dbReference type="AlphaFoldDB" id="A0A9C7UUQ2"/>
<dbReference type="GO" id="GO:0016491">
    <property type="term" value="F:oxidoreductase activity"/>
    <property type="evidence" value="ECO:0007669"/>
    <property type="project" value="TreeGrafter"/>
</dbReference>
<dbReference type="InterPro" id="IPR016024">
    <property type="entry name" value="ARM-type_fold"/>
</dbReference>
<organism evidence="1 2">
    <name type="scientific">Galdieria partita</name>
    <dbReference type="NCBI Taxonomy" id="83374"/>
    <lineage>
        <taxon>Eukaryota</taxon>
        <taxon>Rhodophyta</taxon>
        <taxon>Bangiophyceae</taxon>
        <taxon>Galdieriales</taxon>
        <taxon>Galdieriaceae</taxon>
        <taxon>Galdieria</taxon>
    </lineage>
</organism>
<dbReference type="SMART" id="SM00567">
    <property type="entry name" value="EZ_HEAT"/>
    <property type="match status" value="3"/>
</dbReference>
<keyword evidence="2" id="KW-1185">Reference proteome</keyword>
<sequence length="249" mass="27893">MAFAASLPLILRITFKRNCLTCPVQNVINVDRVSRRSNPGHRFRKLRVSSCGRETKQTEVADSIRRMAQSDNSDDRAKAVTHCRKLPSQERLEILLSLAKDESLNVRYSALSQLSSVGMVNPRRTFEKICEVLREEKEATLIGAAADVLFSLQVPEVFDELVALYKKTSDWIVRLSIVAGIGELKHPRSFEFLAEALSSQDDLVISTAIGALGELGDKRALELLEPLLNSSDPTIRDRAFNNIQRLKET</sequence>
<proteinExistence type="predicted"/>
<evidence type="ECO:0008006" key="3">
    <source>
        <dbReference type="Google" id="ProtNLM"/>
    </source>
</evidence>
<reference evidence="1" key="1">
    <citation type="journal article" date="2022" name="Proc. Natl. Acad. Sci. U.S.A.">
        <title>Life cycle and functional genomics of the unicellular red alga Galdieria for elucidating algal and plant evolution and industrial use.</title>
        <authorList>
            <person name="Hirooka S."/>
            <person name="Itabashi T."/>
            <person name="Ichinose T.M."/>
            <person name="Onuma R."/>
            <person name="Fujiwara T."/>
            <person name="Yamashita S."/>
            <person name="Jong L.W."/>
            <person name="Tomita R."/>
            <person name="Iwane A.H."/>
            <person name="Miyagishima S.Y."/>
        </authorList>
    </citation>
    <scope>NUCLEOTIDE SEQUENCE</scope>
    <source>
        <strain evidence="1">NBRC 102759</strain>
    </source>
</reference>
<comment type="caution">
    <text evidence="1">The sequence shown here is derived from an EMBL/GenBank/DDBJ whole genome shotgun (WGS) entry which is preliminary data.</text>
</comment>
<evidence type="ECO:0000313" key="2">
    <source>
        <dbReference type="Proteomes" id="UP001061958"/>
    </source>
</evidence>
<dbReference type="OrthoDB" id="4154at2759"/>
<dbReference type="Pfam" id="PF13646">
    <property type="entry name" value="HEAT_2"/>
    <property type="match status" value="1"/>
</dbReference>
<gene>
    <name evidence="1" type="ORF">GpartN1_g7461.t1</name>
</gene>
<dbReference type="PANTHER" id="PTHR12697:SF5">
    <property type="entry name" value="DEOXYHYPUSINE HYDROXYLASE"/>
    <property type="match status" value="1"/>
</dbReference>
<dbReference type="Gene3D" id="1.25.10.10">
    <property type="entry name" value="Leucine-rich Repeat Variant"/>
    <property type="match status" value="1"/>
</dbReference>
<dbReference type="EMBL" id="BQMJ01000072">
    <property type="protein sequence ID" value="GJQ15670.1"/>
    <property type="molecule type" value="Genomic_DNA"/>
</dbReference>
<dbReference type="InterPro" id="IPR011989">
    <property type="entry name" value="ARM-like"/>
</dbReference>
<name>A0A9C7UUQ2_9RHOD</name>
<dbReference type="Proteomes" id="UP001061958">
    <property type="component" value="Unassembled WGS sequence"/>
</dbReference>
<dbReference type="InterPro" id="IPR004155">
    <property type="entry name" value="PBS_lyase_HEAT"/>
</dbReference>